<gene>
    <name evidence="1" type="ORF">F2P81_007317</name>
</gene>
<dbReference type="EMBL" id="VEVO01000006">
    <property type="protein sequence ID" value="KAF0041419.1"/>
    <property type="molecule type" value="Genomic_DNA"/>
</dbReference>
<accession>A0A6A4T987</accession>
<evidence type="ECO:0000313" key="2">
    <source>
        <dbReference type="Proteomes" id="UP000438429"/>
    </source>
</evidence>
<dbReference type="Proteomes" id="UP000438429">
    <property type="component" value="Unassembled WGS sequence"/>
</dbReference>
<evidence type="ECO:0000313" key="1">
    <source>
        <dbReference type="EMBL" id="KAF0041419.1"/>
    </source>
</evidence>
<comment type="caution">
    <text evidence="1">The sequence shown here is derived from an EMBL/GenBank/DDBJ whole genome shotgun (WGS) entry which is preliminary data.</text>
</comment>
<reference evidence="1 2" key="1">
    <citation type="submission" date="2019-06" db="EMBL/GenBank/DDBJ databases">
        <title>Draft genomes of female and male turbot (Scophthalmus maximus).</title>
        <authorList>
            <person name="Xu H."/>
            <person name="Xu X.-W."/>
            <person name="Shao C."/>
            <person name="Chen S."/>
        </authorList>
    </citation>
    <scope>NUCLEOTIDE SEQUENCE [LARGE SCALE GENOMIC DNA]</scope>
    <source>
        <strain evidence="1">Ysfricsl-2016a</strain>
        <tissue evidence="1">Blood</tissue>
    </source>
</reference>
<dbReference type="AlphaFoldDB" id="A0A6A4T987"/>
<organism evidence="1 2">
    <name type="scientific">Scophthalmus maximus</name>
    <name type="common">Turbot</name>
    <name type="synonym">Psetta maxima</name>
    <dbReference type="NCBI Taxonomy" id="52904"/>
    <lineage>
        <taxon>Eukaryota</taxon>
        <taxon>Metazoa</taxon>
        <taxon>Chordata</taxon>
        <taxon>Craniata</taxon>
        <taxon>Vertebrata</taxon>
        <taxon>Euteleostomi</taxon>
        <taxon>Actinopterygii</taxon>
        <taxon>Neopterygii</taxon>
        <taxon>Teleostei</taxon>
        <taxon>Neoteleostei</taxon>
        <taxon>Acanthomorphata</taxon>
        <taxon>Carangaria</taxon>
        <taxon>Pleuronectiformes</taxon>
        <taxon>Pleuronectoidei</taxon>
        <taxon>Scophthalmidae</taxon>
        <taxon>Scophthalmus</taxon>
    </lineage>
</organism>
<sequence>MERTQRKLGFDERYKTPILAQRPLLVKTGGRGDGSDAALLVPGRGLELTQAAVGCFLSVVIWQSTDPTVIYDLLGIPGNCGERVIAAERLSSSQLTGHRCPVTGCEKNASQLEVCVLLDKTALLCFSHQNDTTRRILSFDDDDLR</sequence>
<proteinExistence type="predicted"/>
<name>A0A6A4T987_SCOMX</name>
<protein>
    <submittedName>
        <fullName evidence="1">Uncharacterized protein</fullName>
    </submittedName>
</protein>